<protein>
    <submittedName>
        <fullName evidence="4">PAS domain-containing protein</fullName>
    </submittedName>
</protein>
<evidence type="ECO:0000259" key="3">
    <source>
        <dbReference type="PROSITE" id="PS50110"/>
    </source>
</evidence>
<gene>
    <name evidence="4" type="ORF">C667_15234</name>
</gene>
<dbReference type="PROSITE" id="PS50110">
    <property type="entry name" value="RESPONSE_REGULATORY"/>
    <property type="match status" value="1"/>
</dbReference>
<accession>N6ZPB4</accession>
<feature type="domain" description="Response regulatory" evidence="3">
    <location>
        <begin position="1"/>
        <end position="116"/>
    </location>
</feature>
<keyword evidence="5" id="KW-1185">Reference proteome</keyword>
<keyword evidence="1 2" id="KW-0597">Phosphoprotein</keyword>
<dbReference type="SMART" id="SM00448">
    <property type="entry name" value="REC"/>
    <property type="match status" value="1"/>
</dbReference>
<feature type="modified residue" description="4-aspartylphosphate" evidence="2">
    <location>
        <position position="49"/>
    </location>
</feature>
<dbReference type="PANTHER" id="PTHR44591">
    <property type="entry name" value="STRESS RESPONSE REGULATOR PROTEIN 1"/>
    <property type="match status" value="1"/>
</dbReference>
<comment type="caution">
    <text evidence="4">The sequence shown here is derived from an EMBL/GenBank/DDBJ whole genome shotgun (WGS) entry which is preliminary data.</text>
</comment>
<dbReference type="InterPro" id="IPR001789">
    <property type="entry name" value="Sig_transdc_resp-reg_receiver"/>
</dbReference>
<dbReference type="SUPFAM" id="SSF52172">
    <property type="entry name" value="CheY-like"/>
    <property type="match status" value="1"/>
</dbReference>
<dbReference type="InterPro" id="IPR011006">
    <property type="entry name" value="CheY-like_superfamily"/>
</dbReference>
<dbReference type="AlphaFoldDB" id="N6ZPB4"/>
<organism evidence="4 5">
    <name type="scientific">Thauera phenylacetica B4P</name>
    <dbReference type="NCBI Taxonomy" id="1234382"/>
    <lineage>
        <taxon>Bacteria</taxon>
        <taxon>Pseudomonadati</taxon>
        <taxon>Pseudomonadota</taxon>
        <taxon>Betaproteobacteria</taxon>
        <taxon>Rhodocyclales</taxon>
        <taxon>Zoogloeaceae</taxon>
        <taxon>Thauera</taxon>
    </lineage>
</organism>
<dbReference type="SUPFAM" id="SSF47226">
    <property type="entry name" value="Histidine-containing phosphotransfer domain, HPT domain"/>
    <property type="match status" value="1"/>
</dbReference>
<evidence type="ECO:0000313" key="5">
    <source>
        <dbReference type="Proteomes" id="UP000013047"/>
    </source>
</evidence>
<dbReference type="Gene3D" id="3.40.50.2300">
    <property type="match status" value="1"/>
</dbReference>
<dbReference type="InterPro" id="IPR036641">
    <property type="entry name" value="HPT_dom_sf"/>
</dbReference>
<dbReference type="PANTHER" id="PTHR44591:SF23">
    <property type="entry name" value="CHEY SUBFAMILY"/>
    <property type="match status" value="1"/>
</dbReference>
<sequence>MVEDDPLYRTLYTASVARICPQARIEQACDGAEARARFATGDIDIVVMDLHMPVLDGAAWLAELKADPRNAELAILVISAFDELAVRVHRAAYPNVFTFPKPLRTDEFERAIRQAVSLIRVTRPQHIHRTGGDMLVDKGHLGLYVSDDPAVQRAVGDQFVLLVPHLVEELRRRICADDFRGVIDSSLDAQAAASVIGAHRAARLAHRLQIAARAQDRAVVASLHQLLAAALHEYADALAAA</sequence>
<dbReference type="Proteomes" id="UP000013047">
    <property type="component" value="Unassembled WGS sequence"/>
</dbReference>
<dbReference type="InterPro" id="IPR050595">
    <property type="entry name" value="Bact_response_regulator"/>
</dbReference>
<evidence type="ECO:0000256" key="2">
    <source>
        <dbReference type="PROSITE-ProRule" id="PRU00169"/>
    </source>
</evidence>
<dbReference type="EMBL" id="AMXF01000129">
    <property type="protein sequence ID" value="ENO96188.1"/>
    <property type="molecule type" value="Genomic_DNA"/>
</dbReference>
<reference evidence="4 5" key="1">
    <citation type="submission" date="2012-09" db="EMBL/GenBank/DDBJ databases">
        <title>Draft Genome Sequences of 6 Strains from Genus Thauera.</title>
        <authorList>
            <person name="Liu B."/>
            <person name="Shapleigh J.P."/>
            <person name="Frostegard A.H."/>
        </authorList>
    </citation>
    <scope>NUCLEOTIDE SEQUENCE [LARGE SCALE GENOMIC DNA]</scope>
    <source>
        <strain evidence="4 5">B4P</strain>
    </source>
</reference>
<dbReference type="Pfam" id="PF00072">
    <property type="entry name" value="Response_reg"/>
    <property type="match status" value="1"/>
</dbReference>
<name>N6ZPB4_9RHOO</name>
<evidence type="ECO:0000313" key="4">
    <source>
        <dbReference type="EMBL" id="ENO96188.1"/>
    </source>
</evidence>
<evidence type="ECO:0000256" key="1">
    <source>
        <dbReference type="ARBA" id="ARBA00022553"/>
    </source>
</evidence>
<dbReference type="GO" id="GO:0000160">
    <property type="term" value="P:phosphorelay signal transduction system"/>
    <property type="evidence" value="ECO:0007669"/>
    <property type="project" value="InterPro"/>
</dbReference>
<proteinExistence type="predicted"/>